<organism evidence="13 14">
    <name type="scientific">Eleusine coracana subsp. coracana</name>
    <dbReference type="NCBI Taxonomy" id="191504"/>
    <lineage>
        <taxon>Eukaryota</taxon>
        <taxon>Viridiplantae</taxon>
        <taxon>Streptophyta</taxon>
        <taxon>Embryophyta</taxon>
        <taxon>Tracheophyta</taxon>
        <taxon>Spermatophyta</taxon>
        <taxon>Magnoliopsida</taxon>
        <taxon>Liliopsida</taxon>
        <taxon>Poales</taxon>
        <taxon>Poaceae</taxon>
        <taxon>PACMAD clade</taxon>
        <taxon>Chloridoideae</taxon>
        <taxon>Cynodonteae</taxon>
        <taxon>Eleusininae</taxon>
        <taxon>Eleusine</taxon>
    </lineage>
</organism>
<feature type="domain" description="Zinc-finger" evidence="12">
    <location>
        <begin position="51"/>
        <end position="150"/>
    </location>
</feature>
<keyword evidence="14" id="KW-1185">Reference proteome</keyword>
<evidence type="ECO:0000256" key="5">
    <source>
        <dbReference type="ARBA" id="ARBA00022553"/>
    </source>
</evidence>
<dbReference type="Proteomes" id="UP001054889">
    <property type="component" value="Unassembled WGS sequence"/>
</dbReference>
<evidence type="ECO:0000256" key="10">
    <source>
        <dbReference type="SAM" id="Coils"/>
    </source>
</evidence>
<evidence type="ECO:0000256" key="2">
    <source>
        <dbReference type="ARBA" id="ARBA00004496"/>
    </source>
</evidence>
<comment type="caution">
    <text evidence="13">The sequence shown here is derived from an EMBL/GenBank/DDBJ whole genome shotgun (WGS) entry which is preliminary data.</text>
</comment>
<dbReference type="AlphaFoldDB" id="A0AAV5BZ62"/>
<dbReference type="InterPro" id="IPR018866">
    <property type="entry name" value="Znf-4CXXC_R1"/>
</dbReference>
<keyword evidence="10" id="KW-0175">Coiled coil</keyword>
<dbReference type="GO" id="GO:0006355">
    <property type="term" value="P:regulation of DNA-templated transcription"/>
    <property type="evidence" value="ECO:0007669"/>
    <property type="project" value="InterPro"/>
</dbReference>
<evidence type="ECO:0000256" key="9">
    <source>
        <dbReference type="ARBA" id="ARBA00023242"/>
    </source>
</evidence>
<evidence type="ECO:0000256" key="1">
    <source>
        <dbReference type="ARBA" id="ARBA00004123"/>
    </source>
</evidence>
<evidence type="ECO:0000259" key="12">
    <source>
        <dbReference type="Pfam" id="PF10497"/>
    </source>
</evidence>
<reference evidence="13" key="2">
    <citation type="submission" date="2021-12" db="EMBL/GenBank/DDBJ databases">
        <title>Resequencing data analysis of finger millet.</title>
        <authorList>
            <person name="Hatakeyama M."/>
            <person name="Aluri S."/>
            <person name="Balachadran M.T."/>
            <person name="Sivarajan S.R."/>
            <person name="Poveda L."/>
            <person name="Shimizu-Inatsugi R."/>
            <person name="Schlapbach R."/>
            <person name="Sreeman S.M."/>
            <person name="Shimizu K.K."/>
        </authorList>
    </citation>
    <scope>NUCLEOTIDE SEQUENCE</scope>
</reference>
<accession>A0AAV5BZ62</accession>
<dbReference type="InterPro" id="IPR040221">
    <property type="entry name" value="CDCA7/CDA7L"/>
</dbReference>
<keyword evidence="4" id="KW-1017">Isopeptide bond</keyword>
<keyword evidence="3" id="KW-0963">Cytoplasm</keyword>
<dbReference type="GO" id="GO:0005737">
    <property type="term" value="C:cytoplasm"/>
    <property type="evidence" value="ECO:0007669"/>
    <property type="project" value="UniProtKB-SubCell"/>
</dbReference>
<comment type="subcellular location">
    <subcellularLocation>
        <location evidence="2">Cytoplasm</location>
    </subcellularLocation>
    <subcellularLocation>
        <location evidence="1">Nucleus</location>
    </subcellularLocation>
</comment>
<dbReference type="Pfam" id="PF10497">
    <property type="entry name" value="zf-4CXXC_R1"/>
    <property type="match status" value="1"/>
</dbReference>
<feature type="region of interest" description="Disordered" evidence="11">
    <location>
        <begin position="226"/>
        <end position="248"/>
    </location>
</feature>
<evidence type="ECO:0000256" key="11">
    <source>
        <dbReference type="SAM" id="MobiDB-lite"/>
    </source>
</evidence>
<evidence type="ECO:0000313" key="13">
    <source>
        <dbReference type="EMBL" id="GJM91054.1"/>
    </source>
</evidence>
<feature type="coiled-coil region" evidence="10">
    <location>
        <begin position="320"/>
        <end position="354"/>
    </location>
</feature>
<reference evidence="13" key="1">
    <citation type="journal article" date="2018" name="DNA Res.">
        <title>Multiple hybrid de novo genome assembly of finger millet, an orphan allotetraploid crop.</title>
        <authorList>
            <person name="Hatakeyama M."/>
            <person name="Aluri S."/>
            <person name="Balachadran M.T."/>
            <person name="Sivarajan S.R."/>
            <person name="Patrignani A."/>
            <person name="Gruter S."/>
            <person name="Poveda L."/>
            <person name="Shimizu-Inatsugi R."/>
            <person name="Baeten J."/>
            <person name="Francoijs K.J."/>
            <person name="Nataraja K.N."/>
            <person name="Reddy Y.A.N."/>
            <person name="Phadnis S."/>
            <person name="Ravikumar R.L."/>
            <person name="Schlapbach R."/>
            <person name="Sreeman S.M."/>
            <person name="Shimizu K.K."/>
        </authorList>
    </citation>
    <scope>NUCLEOTIDE SEQUENCE</scope>
</reference>
<evidence type="ECO:0000313" key="14">
    <source>
        <dbReference type="Proteomes" id="UP001054889"/>
    </source>
</evidence>
<dbReference type="PANTHER" id="PTHR31169:SF8">
    <property type="entry name" value="ZINC-FINGER DOMAIN OF MONOAMINE-OXIDASE A REPRESSOR R1 PROTEIN"/>
    <property type="match status" value="1"/>
</dbReference>
<evidence type="ECO:0000256" key="4">
    <source>
        <dbReference type="ARBA" id="ARBA00022499"/>
    </source>
</evidence>
<dbReference type="EMBL" id="BQKI01000003">
    <property type="protein sequence ID" value="GJM91054.1"/>
    <property type="molecule type" value="Genomic_DNA"/>
</dbReference>
<gene>
    <name evidence="13" type="primary">ga07389</name>
    <name evidence="13" type="ORF">PR202_ga07389</name>
</gene>
<proteinExistence type="predicted"/>
<sequence>MAASPERSGLESLAGAVEPQPQPLEVIPPSEAKAKKRNPAPGVRMVGRRIYDPENGKTCHQCRQKTTDFAAACKLVKKKGPCTIKFCKKCLLNRYGENAEEVEKKNDWTCPKCRGICNCSFCRKKKGEMPTGIMAHLAKASGCASVHDLLENRSDVVAAAQVMLKVNASEKGVKRARETDVATSEVVVEHDENVGVDLNAVPLNKGNGNTGVDLNAVPSVHIKKKLKRHHSVKKNPADGSFHDGGNGEPLLRNESPDAPNNNIVLSKGTLVTNVAGAEFDDEDVGAAIQFYEFCRSFAEEKELKERLKNSMDKTILKPNEAASIEENEDLISQIKEAQEAKRAALNGMATIEKQPDVWTKPLMVEKGLAYWKLEGYFDNSTIFLQEYGDAELIGNKDKWFMFTEDEEKVIEEYVATR</sequence>
<keyword evidence="8" id="KW-0804">Transcription</keyword>
<protein>
    <recommendedName>
        <fullName evidence="12">Zinc-finger domain-containing protein</fullName>
    </recommendedName>
</protein>
<name>A0AAV5BZ62_ELECO</name>
<keyword evidence="6" id="KW-0832">Ubl conjugation</keyword>
<dbReference type="PANTHER" id="PTHR31169">
    <property type="entry name" value="OS05G0300700 PROTEIN"/>
    <property type="match status" value="1"/>
</dbReference>
<evidence type="ECO:0000256" key="3">
    <source>
        <dbReference type="ARBA" id="ARBA00022490"/>
    </source>
</evidence>
<dbReference type="GO" id="GO:0005634">
    <property type="term" value="C:nucleus"/>
    <property type="evidence" value="ECO:0007669"/>
    <property type="project" value="UniProtKB-SubCell"/>
</dbReference>
<evidence type="ECO:0000256" key="6">
    <source>
        <dbReference type="ARBA" id="ARBA00022843"/>
    </source>
</evidence>
<keyword evidence="9" id="KW-0539">Nucleus</keyword>
<keyword evidence="7" id="KW-0805">Transcription regulation</keyword>
<feature type="region of interest" description="Disordered" evidence="11">
    <location>
        <begin position="1"/>
        <end position="40"/>
    </location>
</feature>
<evidence type="ECO:0000256" key="7">
    <source>
        <dbReference type="ARBA" id="ARBA00023015"/>
    </source>
</evidence>
<evidence type="ECO:0000256" key="8">
    <source>
        <dbReference type="ARBA" id="ARBA00023163"/>
    </source>
</evidence>
<keyword evidence="5" id="KW-0597">Phosphoprotein</keyword>